<feature type="compositionally biased region" description="Polar residues" evidence="1">
    <location>
        <begin position="82"/>
        <end position="91"/>
    </location>
</feature>
<keyword evidence="3" id="KW-1185">Reference proteome</keyword>
<evidence type="ECO:0000256" key="1">
    <source>
        <dbReference type="SAM" id="MobiDB-lite"/>
    </source>
</evidence>
<proteinExistence type="predicted"/>
<dbReference type="AlphaFoldDB" id="A0A2C9CT23"/>
<accession>A0A2C9CT23</accession>
<gene>
    <name evidence="2" type="ORF">SAMN06273572_10448</name>
</gene>
<name>A0A2C9CT23_9RHOB</name>
<evidence type="ECO:0000313" key="3">
    <source>
        <dbReference type="Proteomes" id="UP000220034"/>
    </source>
</evidence>
<reference evidence="3" key="1">
    <citation type="submission" date="2017-09" db="EMBL/GenBank/DDBJ databases">
        <authorList>
            <person name="Varghese N."/>
            <person name="Submissions S."/>
        </authorList>
    </citation>
    <scope>NUCLEOTIDE SEQUENCE [LARGE SCALE GENOMIC DNA]</scope>
    <source>
        <strain evidence="3">C7</strain>
    </source>
</reference>
<sequence>MCSISTNITPRAPSIAPFPQVRSRPAPTIQLTQPHVSAAPIQDNADDTTMRRMYTVTAGSPHLHNNGLLDCNADHQHPDRLSPQSTPYRNNGTPLDISSETLACPVMTGNHGPSAFQTLAASNYRIELDTTDRNIPPSFAIGTAIPISGKAIADGVELISIPSTIAA</sequence>
<evidence type="ECO:0000313" key="2">
    <source>
        <dbReference type="EMBL" id="SOH94350.1"/>
    </source>
</evidence>
<dbReference type="EMBL" id="OCTN01000004">
    <property type="protein sequence ID" value="SOH94350.1"/>
    <property type="molecule type" value="Genomic_DNA"/>
</dbReference>
<organism evidence="2 3">
    <name type="scientific">Pontivivens marinum</name>
    <dbReference type="NCBI Taxonomy" id="1690039"/>
    <lineage>
        <taxon>Bacteria</taxon>
        <taxon>Pseudomonadati</taxon>
        <taxon>Pseudomonadota</taxon>
        <taxon>Alphaproteobacteria</taxon>
        <taxon>Rhodobacterales</taxon>
        <taxon>Paracoccaceae</taxon>
        <taxon>Pontivivens</taxon>
    </lineage>
</organism>
<feature type="region of interest" description="Disordered" evidence="1">
    <location>
        <begin position="69"/>
        <end position="91"/>
    </location>
</feature>
<protein>
    <submittedName>
        <fullName evidence="2">Uncharacterized protein</fullName>
    </submittedName>
</protein>
<dbReference type="Proteomes" id="UP000220034">
    <property type="component" value="Unassembled WGS sequence"/>
</dbReference>